<evidence type="ECO:0000313" key="2">
    <source>
        <dbReference type="EMBL" id="CAH2315372.1"/>
    </source>
</evidence>
<proteinExistence type="predicted"/>
<name>A0AAD1SZB3_PELCU</name>
<feature type="region of interest" description="Disordered" evidence="1">
    <location>
        <begin position="36"/>
        <end position="129"/>
    </location>
</feature>
<keyword evidence="3" id="KW-1185">Reference proteome</keyword>
<feature type="compositionally biased region" description="Basic residues" evidence="1">
    <location>
        <begin position="85"/>
        <end position="110"/>
    </location>
</feature>
<dbReference type="Proteomes" id="UP001295444">
    <property type="component" value="Chromosome 09"/>
</dbReference>
<dbReference type="EMBL" id="OW240920">
    <property type="protein sequence ID" value="CAH2315372.1"/>
    <property type="molecule type" value="Genomic_DNA"/>
</dbReference>
<reference evidence="2" key="1">
    <citation type="submission" date="2022-03" db="EMBL/GenBank/DDBJ databases">
        <authorList>
            <person name="Alioto T."/>
            <person name="Alioto T."/>
            <person name="Gomez Garrido J."/>
        </authorList>
    </citation>
    <scope>NUCLEOTIDE SEQUENCE</scope>
</reference>
<evidence type="ECO:0000313" key="3">
    <source>
        <dbReference type="Proteomes" id="UP001295444"/>
    </source>
</evidence>
<gene>
    <name evidence="2" type="ORF">PECUL_23A054843</name>
</gene>
<accession>A0AAD1SZB3</accession>
<protein>
    <submittedName>
        <fullName evidence="2">Uncharacterized protein</fullName>
    </submittedName>
</protein>
<evidence type="ECO:0000256" key="1">
    <source>
        <dbReference type="SAM" id="MobiDB-lite"/>
    </source>
</evidence>
<feature type="compositionally biased region" description="Basic and acidic residues" evidence="1">
    <location>
        <begin position="119"/>
        <end position="129"/>
    </location>
</feature>
<sequence>MAAGPRSTDMYLIRKETELRYDRIFKALWKKLEALLRSPQAEASPGSMLRRPKRWGKEMDGTPLTLKMATHKKGPGPTAHERSKAATRLRPHKAHKAKGTPKAPHQRQPRQKAALTQTDRGEGKRSSLH</sequence>
<organism evidence="2 3">
    <name type="scientific">Pelobates cultripes</name>
    <name type="common">Western spadefoot toad</name>
    <dbReference type="NCBI Taxonomy" id="61616"/>
    <lineage>
        <taxon>Eukaryota</taxon>
        <taxon>Metazoa</taxon>
        <taxon>Chordata</taxon>
        <taxon>Craniata</taxon>
        <taxon>Vertebrata</taxon>
        <taxon>Euteleostomi</taxon>
        <taxon>Amphibia</taxon>
        <taxon>Batrachia</taxon>
        <taxon>Anura</taxon>
        <taxon>Pelobatoidea</taxon>
        <taxon>Pelobatidae</taxon>
        <taxon>Pelobates</taxon>
    </lineage>
</organism>
<dbReference type="AlphaFoldDB" id="A0AAD1SZB3"/>